<evidence type="ECO:0000313" key="5">
    <source>
        <dbReference type="Proteomes" id="UP000233435"/>
    </source>
</evidence>
<feature type="transmembrane region" description="Helical" evidence="1">
    <location>
        <begin position="361"/>
        <end position="387"/>
    </location>
</feature>
<keyword evidence="1" id="KW-0472">Membrane</keyword>
<feature type="transmembrane region" description="Helical" evidence="1">
    <location>
        <begin position="277"/>
        <end position="306"/>
    </location>
</feature>
<dbReference type="AlphaFoldDB" id="A0A2N3HKL9"/>
<feature type="domain" description="Glycosyltransferase 2-like" evidence="2">
    <location>
        <begin position="16"/>
        <end position="119"/>
    </location>
</feature>
<dbReference type="OrthoDB" id="9810303at2"/>
<dbReference type="SUPFAM" id="SSF53448">
    <property type="entry name" value="Nucleotide-diphospho-sugar transferases"/>
    <property type="match status" value="1"/>
</dbReference>
<dbReference type="CDD" id="cd04179">
    <property type="entry name" value="DPM_DPG-synthase_like"/>
    <property type="match status" value="1"/>
</dbReference>
<gene>
    <name evidence="4" type="ORF">CSW08_07965</name>
</gene>
<feature type="domain" description="DUF2062" evidence="3">
    <location>
        <begin position="260"/>
        <end position="387"/>
    </location>
</feature>
<dbReference type="Gene3D" id="3.90.550.10">
    <property type="entry name" value="Spore Coat Polysaccharide Biosynthesis Protein SpsA, Chain A"/>
    <property type="match status" value="1"/>
</dbReference>
<evidence type="ECO:0000313" key="4">
    <source>
        <dbReference type="EMBL" id="PKQ45487.1"/>
    </source>
</evidence>
<keyword evidence="1" id="KW-0812">Transmembrane</keyword>
<dbReference type="Proteomes" id="UP000233435">
    <property type="component" value="Unassembled WGS sequence"/>
</dbReference>
<evidence type="ECO:0000259" key="2">
    <source>
        <dbReference type="Pfam" id="PF00535"/>
    </source>
</evidence>
<dbReference type="Pfam" id="PF00535">
    <property type="entry name" value="Glycos_transf_2"/>
    <property type="match status" value="1"/>
</dbReference>
<protein>
    <submittedName>
        <fullName evidence="4">DUF2062 domain-containing protein</fullName>
    </submittedName>
</protein>
<name>A0A2N3HKL9_9FLAO</name>
<organism evidence="4 5">
    <name type="scientific">Confluentibacter flavum</name>
    <dbReference type="NCBI Taxonomy" id="1909700"/>
    <lineage>
        <taxon>Bacteria</taxon>
        <taxon>Pseudomonadati</taxon>
        <taxon>Bacteroidota</taxon>
        <taxon>Flavobacteriia</taxon>
        <taxon>Flavobacteriales</taxon>
        <taxon>Flavobacteriaceae</taxon>
        <taxon>Confluentibacter</taxon>
    </lineage>
</organism>
<comment type="caution">
    <text evidence="4">The sequence shown here is derived from an EMBL/GenBank/DDBJ whole genome shotgun (WGS) entry which is preliminary data.</text>
</comment>
<dbReference type="InterPro" id="IPR018639">
    <property type="entry name" value="DUF2062"/>
</dbReference>
<keyword evidence="5" id="KW-1185">Reference proteome</keyword>
<dbReference type="InterPro" id="IPR029044">
    <property type="entry name" value="Nucleotide-diphossugar_trans"/>
</dbReference>
<dbReference type="InterPro" id="IPR001173">
    <property type="entry name" value="Glyco_trans_2-like"/>
</dbReference>
<sequence length="397" mass="45331">MPKGTIQSKMKQLKCCVIIPTYNNHNTLSRVLDGILKYTEDIIVVNDGSTDATSLILSDYPNIEKIHKPNNTGKGTALKLGFKTAVSLGYDYAITLDTDGQHFPDDIPNFINELHDSNNKKILIIGDRNMDNADVFAQSAKGNRVSTFWMHAATGLRLNDSQSGFRLYPIKEMEFIKFMKFTKKFEFEIEAIVKSYWYGIEIKHVPINVLYDPNERVSHFRPFMDISRMVVLYTWFLLVRLFYITPLNLYRRLKKKGFKRFLVEDILRHQDSPKKKALSIALGVFIGISPLWGFHTVIVIFLAIFFRLNKVIAFAFSNISIVPFIPFVLFISLQVGNIILGNDTKYSIENIKENFDIAEHLKTYLIGSITLSSVAAMIFGLLGYFVFSVTDKSKTNG</sequence>
<dbReference type="PANTHER" id="PTHR10859">
    <property type="entry name" value="GLYCOSYL TRANSFERASE"/>
    <property type="match status" value="1"/>
</dbReference>
<keyword evidence="1" id="KW-1133">Transmembrane helix</keyword>
<accession>A0A2N3HKL9</accession>
<evidence type="ECO:0000256" key="1">
    <source>
        <dbReference type="SAM" id="Phobius"/>
    </source>
</evidence>
<feature type="transmembrane region" description="Helical" evidence="1">
    <location>
        <begin position="312"/>
        <end position="340"/>
    </location>
</feature>
<dbReference type="GO" id="GO:0006487">
    <property type="term" value="P:protein N-linked glycosylation"/>
    <property type="evidence" value="ECO:0007669"/>
    <property type="project" value="TreeGrafter"/>
</dbReference>
<dbReference type="EMBL" id="PJEO01000024">
    <property type="protein sequence ID" value="PKQ45487.1"/>
    <property type="molecule type" value="Genomic_DNA"/>
</dbReference>
<feature type="transmembrane region" description="Helical" evidence="1">
    <location>
        <begin position="230"/>
        <end position="250"/>
    </location>
</feature>
<reference evidence="4 5" key="1">
    <citation type="submission" date="2017-12" db="EMBL/GenBank/DDBJ databases">
        <title>Confluentibacter flavum sp. nov., isolated from the saline lake.</title>
        <authorList>
            <person name="Yu L."/>
        </authorList>
    </citation>
    <scope>NUCLEOTIDE SEQUENCE [LARGE SCALE GENOMIC DNA]</scope>
    <source>
        <strain evidence="4 5">3B</strain>
    </source>
</reference>
<dbReference type="Pfam" id="PF09835">
    <property type="entry name" value="DUF2062"/>
    <property type="match status" value="1"/>
</dbReference>
<dbReference type="PANTHER" id="PTHR10859:SF91">
    <property type="entry name" value="DOLICHYL-PHOSPHATE BETA-GLUCOSYLTRANSFERASE"/>
    <property type="match status" value="1"/>
</dbReference>
<evidence type="ECO:0000259" key="3">
    <source>
        <dbReference type="Pfam" id="PF09835"/>
    </source>
</evidence>
<proteinExistence type="predicted"/>